<keyword evidence="2" id="KW-1185">Reference proteome</keyword>
<proteinExistence type="predicted"/>
<dbReference type="Proteomes" id="UP000774000">
    <property type="component" value="Unassembled WGS sequence"/>
</dbReference>
<protein>
    <submittedName>
        <fullName evidence="1">Uncharacterized protein</fullName>
    </submittedName>
</protein>
<reference evidence="1" key="1">
    <citation type="submission" date="2021-01" db="EMBL/GenBank/DDBJ databases">
        <title>Genomic Encyclopedia of Type Strains, Phase IV (KMG-IV): sequencing the most valuable type-strain genomes for metagenomic binning, comparative biology and taxonomic classification.</title>
        <authorList>
            <person name="Goeker M."/>
        </authorList>
    </citation>
    <scope>NUCLEOTIDE SEQUENCE</scope>
    <source>
        <strain evidence="1">DSM 23230</strain>
    </source>
</reference>
<gene>
    <name evidence="1" type="ORF">JOC47_001636</name>
</gene>
<evidence type="ECO:0000313" key="1">
    <source>
        <dbReference type="EMBL" id="MBM7556785.1"/>
    </source>
</evidence>
<accession>A0A938XWW8</accession>
<evidence type="ECO:0000313" key="2">
    <source>
        <dbReference type="Proteomes" id="UP000774000"/>
    </source>
</evidence>
<dbReference type="AlphaFoldDB" id="A0A938XWW8"/>
<dbReference type="EMBL" id="JAFBDQ010000007">
    <property type="protein sequence ID" value="MBM7556785.1"/>
    <property type="molecule type" value="Genomic_DNA"/>
</dbReference>
<sequence>MNHCTLLGTKFTNADLRRTDFIARPLLLISDPLKELFEKYQADIFFKPVVLFDPQWEDQVLYWIMIPESIGCLSRASQFNRDGTVEKIVIDSQRTAGANIFKIAETVEPTIVVNLAVAESILRREFIGVDLKKVEVD</sequence>
<comment type="caution">
    <text evidence="1">The sequence shown here is derived from an EMBL/GenBank/DDBJ whole genome shotgun (WGS) entry which is preliminary data.</text>
</comment>
<dbReference type="RefSeq" id="WP_204701560.1">
    <property type="nucleotide sequence ID" value="NZ_JAFBDQ010000007.1"/>
</dbReference>
<name>A0A938XWW8_9FIRM</name>
<organism evidence="1 2">
    <name type="scientific">Halanaerobacter jeridensis</name>
    <dbReference type="NCBI Taxonomy" id="706427"/>
    <lineage>
        <taxon>Bacteria</taxon>
        <taxon>Bacillati</taxon>
        <taxon>Bacillota</taxon>
        <taxon>Clostridia</taxon>
        <taxon>Halanaerobiales</taxon>
        <taxon>Halobacteroidaceae</taxon>
        <taxon>Halanaerobacter</taxon>
    </lineage>
</organism>